<dbReference type="AlphaFoldDB" id="A0A399G5Z2"/>
<dbReference type="RefSeq" id="WP_068687858.1">
    <property type="nucleotide sequence ID" value="NZ_CP063196.1"/>
</dbReference>
<name>A0A399G5Z2_9ACTN</name>
<feature type="transmembrane region" description="Helical" evidence="2">
    <location>
        <begin position="99"/>
        <end position="118"/>
    </location>
</feature>
<dbReference type="InterPro" id="IPR046549">
    <property type="entry name" value="DUF6703"/>
</dbReference>
<gene>
    <name evidence="3" type="ORF">NI17_001430</name>
</gene>
<sequence>MSPEQHRPEPADRRSPEGEPFFTPGASRLRRAVEERSAVPLLLLHNAPRWALPVAMVGVFFSGLLLSGIAGALLLTALAAFFGWLAYLAWPRLSRSERAMRCVVVAVLFGLGMLQSGIF</sequence>
<keyword evidence="2" id="KW-0472">Membrane</keyword>
<accession>A0A399G5Z2</accession>
<feature type="compositionally biased region" description="Basic and acidic residues" evidence="1">
    <location>
        <begin position="1"/>
        <end position="17"/>
    </location>
</feature>
<feature type="region of interest" description="Disordered" evidence="1">
    <location>
        <begin position="1"/>
        <end position="24"/>
    </location>
</feature>
<keyword evidence="4" id="KW-1185">Reference proteome</keyword>
<evidence type="ECO:0000256" key="2">
    <source>
        <dbReference type="SAM" id="Phobius"/>
    </source>
</evidence>
<evidence type="ECO:0000313" key="3">
    <source>
        <dbReference type="EMBL" id="UOE19951.1"/>
    </source>
</evidence>
<proteinExistence type="predicted"/>
<feature type="transmembrane region" description="Helical" evidence="2">
    <location>
        <begin position="54"/>
        <end position="87"/>
    </location>
</feature>
<reference evidence="3" key="1">
    <citation type="submission" date="2020-10" db="EMBL/GenBank/DDBJ databases">
        <title>De novo genome project of the cellulose decomposer Thermobifida halotolerans type strain.</title>
        <authorList>
            <person name="Nagy I."/>
            <person name="Horvath B."/>
            <person name="Kukolya J."/>
            <person name="Nagy I."/>
            <person name="Orsini M."/>
        </authorList>
    </citation>
    <scope>NUCLEOTIDE SEQUENCE</scope>
    <source>
        <strain evidence="3">DSM 44931</strain>
    </source>
</reference>
<protein>
    <submittedName>
        <fullName evidence="3">Uncharacterized protein</fullName>
    </submittedName>
</protein>
<organism evidence="3 4">
    <name type="scientific">Thermobifida halotolerans</name>
    <dbReference type="NCBI Taxonomy" id="483545"/>
    <lineage>
        <taxon>Bacteria</taxon>
        <taxon>Bacillati</taxon>
        <taxon>Actinomycetota</taxon>
        <taxon>Actinomycetes</taxon>
        <taxon>Streptosporangiales</taxon>
        <taxon>Nocardiopsidaceae</taxon>
        <taxon>Thermobifida</taxon>
    </lineage>
</organism>
<dbReference type="Pfam" id="PF20444">
    <property type="entry name" value="DUF6703"/>
    <property type="match status" value="1"/>
</dbReference>
<evidence type="ECO:0000256" key="1">
    <source>
        <dbReference type="SAM" id="MobiDB-lite"/>
    </source>
</evidence>
<keyword evidence="2" id="KW-0812">Transmembrane</keyword>
<dbReference type="OrthoDB" id="3831256at2"/>
<keyword evidence="2" id="KW-1133">Transmembrane helix</keyword>
<evidence type="ECO:0000313" key="4">
    <source>
        <dbReference type="Proteomes" id="UP000265719"/>
    </source>
</evidence>
<dbReference type="EMBL" id="CP063196">
    <property type="protein sequence ID" value="UOE19951.1"/>
    <property type="molecule type" value="Genomic_DNA"/>
</dbReference>
<dbReference type="KEGG" id="thao:NI17_001430"/>
<dbReference type="Proteomes" id="UP000265719">
    <property type="component" value="Chromosome"/>
</dbReference>